<gene>
    <name evidence="4" type="ORF">Tci_488204</name>
</gene>
<comment type="caution">
    <text evidence="4">The sequence shown here is derived from an EMBL/GenBank/DDBJ whole genome shotgun (WGS) entry which is preliminary data.</text>
</comment>
<dbReference type="PANTHER" id="PTHR46890:SF48">
    <property type="entry name" value="RNA-DIRECTED DNA POLYMERASE"/>
    <property type="match status" value="1"/>
</dbReference>
<proteinExistence type="predicted"/>
<dbReference type="Pfam" id="PF00078">
    <property type="entry name" value="RVT_1"/>
    <property type="match status" value="1"/>
</dbReference>
<evidence type="ECO:0000259" key="3">
    <source>
        <dbReference type="Pfam" id="PF13966"/>
    </source>
</evidence>
<feature type="domain" description="Reverse transcriptase zinc-binding" evidence="3">
    <location>
        <begin position="1180"/>
        <end position="1237"/>
    </location>
</feature>
<dbReference type="Pfam" id="PF13966">
    <property type="entry name" value="zf-RVT"/>
    <property type="match status" value="1"/>
</dbReference>
<keyword evidence="4" id="KW-0695">RNA-directed DNA polymerase</keyword>
<dbReference type="SUPFAM" id="SSF56219">
    <property type="entry name" value="DNase I-like"/>
    <property type="match status" value="1"/>
</dbReference>
<protein>
    <submittedName>
        <fullName evidence="4">RNA-directed DNA polymerase, eukaryota</fullName>
    </submittedName>
</protein>
<reference evidence="4" key="1">
    <citation type="journal article" date="2019" name="Sci. Rep.">
        <title>Draft genome of Tanacetum cinerariifolium, the natural source of mosquito coil.</title>
        <authorList>
            <person name="Yamashiro T."/>
            <person name="Shiraishi A."/>
            <person name="Satake H."/>
            <person name="Nakayama K."/>
        </authorList>
    </citation>
    <scope>NUCLEOTIDE SEQUENCE</scope>
</reference>
<feature type="compositionally biased region" description="Acidic residues" evidence="1">
    <location>
        <begin position="182"/>
        <end position="195"/>
    </location>
</feature>
<dbReference type="AlphaFoldDB" id="A0A699IB79"/>
<evidence type="ECO:0000256" key="1">
    <source>
        <dbReference type="SAM" id="MobiDB-lite"/>
    </source>
</evidence>
<feature type="compositionally biased region" description="Basic and acidic residues" evidence="1">
    <location>
        <begin position="212"/>
        <end position="224"/>
    </location>
</feature>
<organism evidence="4">
    <name type="scientific">Tanacetum cinerariifolium</name>
    <name type="common">Dalmatian daisy</name>
    <name type="synonym">Chrysanthemum cinerariifolium</name>
    <dbReference type="NCBI Taxonomy" id="118510"/>
    <lineage>
        <taxon>Eukaryota</taxon>
        <taxon>Viridiplantae</taxon>
        <taxon>Streptophyta</taxon>
        <taxon>Embryophyta</taxon>
        <taxon>Tracheophyta</taxon>
        <taxon>Spermatophyta</taxon>
        <taxon>Magnoliopsida</taxon>
        <taxon>eudicotyledons</taxon>
        <taxon>Gunneridae</taxon>
        <taxon>Pentapetalae</taxon>
        <taxon>asterids</taxon>
        <taxon>campanulids</taxon>
        <taxon>Asterales</taxon>
        <taxon>Asteraceae</taxon>
        <taxon>Asteroideae</taxon>
        <taxon>Anthemideae</taxon>
        <taxon>Anthemidinae</taxon>
        <taxon>Tanacetum</taxon>
    </lineage>
</organism>
<dbReference type="GO" id="GO:0003964">
    <property type="term" value="F:RNA-directed DNA polymerase activity"/>
    <property type="evidence" value="ECO:0007669"/>
    <property type="project" value="UniProtKB-KW"/>
</dbReference>
<name>A0A699IB79_TANCI</name>
<dbReference type="Gene3D" id="3.60.10.10">
    <property type="entry name" value="Endonuclease/exonuclease/phosphatase"/>
    <property type="match status" value="1"/>
</dbReference>
<keyword evidence="4" id="KW-0548">Nucleotidyltransferase</keyword>
<accession>A0A699IB79</accession>
<dbReference type="EMBL" id="BKCJ010247437">
    <property type="protein sequence ID" value="GEZ16231.1"/>
    <property type="molecule type" value="Genomic_DNA"/>
</dbReference>
<evidence type="ECO:0000259" key="2">
    <source>
        <dbReference type="Pfam" id="PF00078"/>
    </source>
</evidence>
<dbReference type="InterPro" id="IPR036691">
    <property type="entry name" value="Endo/exonu/phosph_ase_sf"/>
</dbReference>
<dbReference type="InterPro" id="IPR026960">
    <property type="entry name" value="RVT-Znf"/>
</dbReference>
<feature type="region of interest" description="Disordered" evidence="1">
    <location>
        <begin position="160"/>
        <end position="228"/>
    </location>
</feature>
<dbReference type="CDD" id="cd01650">
    <property type="entry name" value="RT_nLTR_like"/>
    <property type="match status" value="1"/>
</dbReference>
<dbReference type="PANTHER" id="PTHR46890">
    <property type="entry name" value="NON-LTR RETROLELEMENT REVERSE TRANSCRIPTASE-LIKE PROTEIN-RELATED"/>
    <property type="match status" value="1"/>
</dbReference>
<evidence type="ECO:0000313" key="4">
    <source>
        <dbReference type="EMBL" id="GEZ16231.1"/>
    </source>
</evidence>
<dbReference type="InterPro" id="IPR000477">
    <property type="entry name" value="RT_dom"/>
</dbReference>
<dbReference type="InterPro" id="IPR052343">
    <property type="entry name" value="Retrotransposon-Effector_Assoc"/>
</dbReference>
<keyword evidence="4" id="KW-0808">Transferase</keyword>
<sequence length="1258" mass="142916">MGNVKDLISISTLPSILTKEGFLDVKLSYLGGLWVLLEFNSESIKDKALCHIGVNSWFNALQTATNDFVSDERVVWVDIEGIPMHVWSRDTFMKIGKKWGEAVDMEESHDSSFARKRLCVKTKLSYNILEGFKVISKGKVFMVRAKELFTWTPQFRAHKPDEYVSDDEPPIGDTNTHVEPLSSDDEVAGDSDGEGVSETNFGDKPLSPPKSVHKDSSKADDQHSADPFGLYDQLYRPINDRTIDEDPLLSHPLGFTPEVSQQEKYYTSSHIKEKCNDHGDKADRSPIVHPRVMNFSQESNVNESSSGASSIKCPRNTGKGGSILEVLDEMIRVGQSMGYDMEGCSKDIERIIALQETKMENISHMDVKFMWGNSNYHFVSSDSAGNSGGILCVWEDSMFKKDSVSVSDNFIALFGTWLPNNTKVLIVTIYAPQSRVLKRTLWEYISLMISRWHGESIVLGVFNEVWTEEERFGSLFNRASARDFNSFISSAGLVEIKSEGYSYTWSHPSVTKMSKLDRFLVSKGIISNFSAIMAVCLDRHLSDHRPILLKEIHTDFGSSPFRLYHSWFKWEGFDAMVEQAWNSFSHSDPNRLIRFKKKLQDLKKTIRIWIKDKKALQSGAKRVIIEDLAAIDKRLDRGAISDEVLIKRMELTRKLNDIKQSDATEFTQKAKVQWVIEGDENSRFFHGLINKKRSQLSIRGVFVDGDWITNSKAVKDAFRDHFASRYKKPVDSRLKLNIQFPNRLSSKQVEILDNGVSRAEIRDAVWGCGVNKSPGPDGFTFEFFRQYWNFLSTDFCEAVESFFVNGAFPKGNNASFITFIPKVMEAKFVTDFRPISFIGSVYKVVTKILTNRLSMVISDLVSDSQSAFVANRQILDGTFILNEILAWCKKKKKQALIFKADFAKAYDSVRWDYLLDVLQAFGFGPNWCKWISGIFTSAMASVLINESPTFEFLFFCGLKQGDPLAPFLFILVMESLHIFVSKAVNEGVFKGLQIHESVSISHLFLDSGVSRAEIRDGSLWSRVIKAIYGASLGSHSVKSFSPWSSILRETQVLSGKGFDFLSHTKKRVGNGLNTKFWLDHWILDSPLRVRFPRMFSLERDKHVLVADKWRSSDFKASFRREIRGRVEHQQWIDLLSILGTVTLSPSNDRWICELNGDGIFRVKDIRGIIDDLYLPSSNEATRWIKCVPIKINVFAWQARLDRLPTRCNLLSRGVEIESLNCPICGQSPEDARHTFFNTIWPKLCFVGYVGGGTSSGWI</sequence>
<feature type="domain" description="Reverse transcriptase" evidence="2">
    <location>
        <begin position="829"/>
        <end position="980"/>
    </location>
</feature>